<accession>A0A4Y1RWN1</accession>
<keyword evidence="1" id="KW-0378">Hydrolase</keyword>
<dbReference type="AlphaFoldDB" id="A0A4Y1RWN1"/>
<proteinExistence type="predicted"/>
<dbReference type="GO" id="GO:0016787">
    <property type="term" value="F:hydrolase activity"/>
    <property type="evidence" value="ECO:0007669"/>
    <property type="project" value="UniProtKB-KW"/>
</dbReference>
<sequence>MDPVAQNPPPAAQAHPYLLEPSSPLLPQSPLLNLEWVFFSKTCGCFNSDDLTLKALVQSDGI</sequence>
<reference evidence="1" key="1">
    <citation type="journal article" date="2019" name="Science">
        <title>Mutation of a bHLH transcription factor allowed almond domestication.</title>
        <authorList>
            <person name="Sanchez-Perez R."/>
            <person name="Pavan S."/>
            <person name="Mazzeo R."/>
            <person name="Moldovan C."/>
            <person name="Aiese Cigliano R."/>
            <person name="Del Cueto J."/>
            <person name="Ricciardi F."/>
            <person name="Lotti C."/>
            <person name="Ricciardi L."/>
            <person name="Dicenta F."/>
            <person name="Lopez-Marques R.L."/>
            <person name="Lindberg Moller B."/>
        </authorList>
    </citation>
    <scope>NUCLEOTIDE SEQUENCE</scope>
</reference>
<gene>
    <name evidence="1" type="ORF">Prudu_021029</name>
</gene>
<protein>
    <submittedName>
        <fullName evidence="1">P-loop containing nucleoside triphosphate hydrolases superfamily protein</fullName>
    </submittedName>
</protein>
<name>A0A4Y1RWN1_PRUDU</name>
<dbReference type="EMBL" id="AP019304">
    <property type="protein sequence ID" value="BBH08750.1"/>
    <property type="molecule type" value="Genomic_DNA"/>
</dbReference>
<evidence type="ECO:0000313" key="1">
    <source>
        <dbReference type="EMBL" id="BBH08750.1"/>
    </source>
</evidence>
<organism evidence="1">
    <name type="scientific">Prunus dulcis</name>
    <name type="common">Almond</name>
    <name type="synonym">Amygdalus dulcis</name>
    <dbReference type="NCBI Taxonomy" id="3755"/>
    <lineage>
        <taxon>Eukaryota</taxon>
        <taxon>Viridiplantae</taxon>
        <taxon>Streptophyta</taxon>
        <taxon>Embryophyta</taxon>
        <taxon>Tracheophyta</taxon>
        <taxon>Spermatophyta</taxon>
        <taxon>Magnoliopsida</taxon>
        <taxon>eudicotyledons</taxon>
        <taxon>Gunneridae</taxon>
        <taxon>Pentapetalae</taxon>
        <taxon>rosids</taxon>
        <taxon>fabids</taxon>
        <taxon>Rosales</taxon>
        <taxon>Rosaceae</taxon>
        <taxon>Amygdaloideae</taxon>
        <taxon>Amygdaleae</taxon>
        <taxon>Prunus</taxon>
    </lineage>
</organism>